<name>A0ABY9C3R4_VITVI</name>
<evidence type="ECO:0000313" key="1">
    <source>
        <dbReference type="EMBL" id="WJZ89364.1"/>
    </source>
</evidence>
<keyword evidence="2" id="KW-1185">Reference proteome</keyword>
<proteinExistence type="predicted"/>
<dbReference type="Proteomes" id="UP001227230">
    <property type="component" value="Chromosome 6"/>
</dbReference>
<sequence length="105" mass="12329">MYKAAKLQSRYGDGRLRCSRCDWWNSRNHKGSSRSSLRHGHWWYSPSGKFALLCLWGHWRCYHGRVIRGSQLVSQLIRVQLVFLECGPQKGVINKIYNLYHHALG</sequence>
<dbReference type="EMBL" id="CP126653">
    <property type="protein sequence ID" value="WJZ89364.1"/>
    <property type="molecule type" value="Genomic_DNA"/>
</dbReference>
<reference evidence="1 2" key="1">
    <citation type="journal article" date="2023" name="Hortic Res">
        <title>The complete reference genome for grapevine (Vitis vinifera L.) genetics and breeding.</title>
        <authorList>
            <person name="Shi X."/>
            <person name="Cao S."/>
            <person name="Wang X."/>
            <person name="Huang S."/>
            <person name="Wang Y."/>
            <person name="Liu Z."/>
            <person name="Liu W."/>
            <person name="Leng X."/>
            <person name="Peng Y."/>
            <person name="Wang N."/>
            <person name="Wang Y."/>
            <person name="Ma Z."/>
            <person name="Xu X."/>
            <person name="Zhang F."/>
            <person name="Xue H."/>
            <person name="Zhong H."/>
            <person name="Wang Y."/>
            <person name="Zhang K."/>
            <person name="Velt A."/>
            <person name="Avia K."/>
            <person name="Holtgrawe D."/>
            <person name="Grimplet J."/>
            <person name="Matus J.T."/>
            <person name="Ware D."/>
            <person name="Wu X."/>
            <person name="Wang H."/>
            <person name="Liu C."/>
            <person name="Fang Y."/>
            <person name="Rustenholz C."/>
            <person name="Cheng Z."/>
            <person name="Xiao H."/>
            <person name="Zhou Y."/>
        </authorList>
    </citation>
    <scope>NUCLEOTIDE SEQUENCE [LARGE SCALE GENOMIC DNA]</scope>
    <source>
        <strain evidence="2">cv. Pinot noir / PN40024</strain>
        <tissue evidence="1">Leaf</tissue>
    </source>
</reference>
<organism evidence="1 2">
    <name type="scientific">Vitis vinifera</name>
    <name type="common">Grape</name>
    <dbReference type="NCBI Taxonomy" id="29760"/>
    <lineage>
        <taxon>Eukaryota</taxon>
        <taxon>Viridiplantae</taxon>
        <taxon>Streptophyta</taxon>
        <taxon>Embryophyta</taxon>
        <taxon>Tracheophyta</taxon>
        <taxon>Spermatophyta</taxon>
        <taxon>Magnoliopsida</taxon>
        <taxon>eudicotyledons</taxon>
        <taxon>Gunneridae</taxon>
        <taxon>Pentapetalae</taxon>
        <taxon>rosids</taxon>
        <taxon>Vitales</taxon>
        <taxon>Vitaceae</taxon>
        <taxon>Viteae</taxon>
        <taxon>Vitis</taxon>
    </lineage>
</organism>
<protein>
    <submittedName>
        <fullName evidence="1">Uncharacterized protein</fullName>
    </submittedName>
</protein>
<accession>A0ABY9C3R4</accession>
<gene>
    <name evidence="1" type="ORF">VitviT2T_008587</name>
</gene>
<evidence type="ECO:0000313" key="2">
    <source>
        <dbReference type="Proteomes" id="UP001227230"/>
    </source>
</evidence>